<keyword evidence="5" id="KW-0677">Repeat</keyword>
<dbReference type="FunFam" id="1.25.40.10:FF:000023">
    <property type="entry name" value="Pre-mRNA-splicing factor SYF1"/>
    <property type="match status" value="1"/>
</dbReference>
<dbReference type="OMA" id="IWYNYLR"/>
<comment type="subcellular location">
    <subcellularLocation>
        <location evidence="1">Nucleus</location>
    </subcellularLocation>
</comment>
<evidence type="ECO:0000259" key="10">
    <source>
        <dbReference type="Pfam" id="PF23231"/>
    </source>
</evidence>
<evidence type="ECO:0000259" key="11">
    <source>
        <dbReference type="Pfam" id="PF23233"/>
    </source>
</evidence>
<dbReference type="InterPro" id="IPR011990">
    <property type="entry name" value="TPR-like_helical_dom_sf"/>
</dbReference>
<evidence type="ECO:0000256" key="7">
    <source>
        <dbReference type="ARBA" id="ARBA00023242"/>
    </source>
</evidence>
<keyword evidence="13" id="KW-1185">Reference proteome</keyword>
<dbReference type="PANTHER" id="PTHR11246">
    <property type="entry name" value="PRE-MRNA SPLICING FACTOR"/>
    <property type="match status" value="1"/>
</dbReference>
<accession>D8M3D6</accession>
<keyword evidence="3" id="KW-0507">mRNA processing</keyword>
<dbReference type="SMART" id="SM00386">
    <property type="entry name" value="HAT"/>
    <property type="match status" value="10"/>
</dbReference>
<dbReference type="Pfam" id="PF23231">
    <property type="entry name" value="HAT_Syf1_CNRKL1_C"/>
    <property type="match status" value="1"/>
</dbReference>
<dbReference type="InParanoid" id="D8M3D6"/>
<dbReference type="Gene3D" id="1.25.40.10">
    <property type="entry name" value="Tetratricopeptide repeat domain"/>
    <property type="match status" value="4"/>
</dbReference>
<evidence type="ECO:0000313" key="13">
    <source>
        <dbReference type="Proteomes" id="UP000008312"/>
    </source>
</evidence>
<organism evidence="12">
    <name type="scientific">Blastocystis hominis</name>
    <dbReference type="NCBI Taxonomy" id="12968"/>
    <lineage>
        <taxon>Eukaryota</taxon>
        <taxon>Sar</taxon>
        <taxon>Stramenopiles</taxon>
        <taxon>Bigyra</taxon>
        <taxon>Opalozoa</taxon>
        <taxon>Opalinata</taxon>
        <taxon>Blastocystidae</taxon>
        <taxon>Blastocystis</taxon>
    </lineage>
</organism>
<evidence type="ECO:0000256" key="4">
    <source>
        <dbReference type="ARBA" id="ARBA00022728"/>
    </source>
</evidence>
<dbReference type="GO" id="GO:0000349">
    <property type="term" value="P:generation of catalytic spliceosome for first transesterification step"/>
    <property type="evidence" value="ECO:0007669"/>
    <property type="project" value="TreeGrafter"/>
</dbReference>
<dbReference type="EMBL" id="FN668650">
    <property type="protein sequence ID" value="CBK22409.2"/>
    <property type="molecule type" value="Genomic_DNA"/>
</dbReference>
<gene>
    <name evidence="12" type="ORF">GSBLH_T00002534001</name>
</gene>
<dbReference type="RefSeq" id="XP_012896457.1">
    <property type="nucleotide sequence ID" value="XM_013041003.1"/>
</dbReference>
<sequence length="874" mass="102703">MNKLQNKTIDIEAIEKDDASAVYETELKREPYNFRLWWEYIQSKRDSEPEVRFALYRRALEKLPGSYKLWNNYLTERKRQCLNVVITDNIYVEVNNDYENALRTMHKMPKIWLGYCNFLISQKKITMTRRTFDRALQALPLTQHDLIWDPYIAFIKSCGVPETAACVYRRFILVEPEAIEDFIHYLIETEHYDEAVKQLCRLFNEDRYKNIEKEKRGELLSSLLNLLIKHPRDILSVNVEQMIRNCIREFEGEQGMWWCMYAEYFQRLNNVEKARDVFEEALQSVHTVRDFSMIYDTYVKSDDGESREDEDATFDFGGESLDEDGDLQDLREDESDRLLREARLNYLINNHHVLLNNVQLRQNPHDIRKWRQRVRLFLDPAQGVVTEPDPAKAVIAYTEAVKTVDPARATGKFSQLWVDFARFYEGYDDLENAERVFQKAVSVPFKSVEELAAVWAEWIEMEIRHDRLEEAYQTCLAATTPPRGVAKEGYQTVQERVYKSNRLWNLLLDMEESIGTMDTTRAAYDRMFDLHIITPQVLLPPSLLPPQNVLNYAAYLEEHNCYEESFRVFEKGLDAFPYPHSREIWLQYLNRFVLRYKDAKIERARDIFEKCLESVPAEASKEFYLLYAEMEEKYGMVRHCMDVFDRATSAVPPGESYEIFLLYVKKVEAYYGATKTREVFEKAMETVPDDRVKDIALRFAALETRLGEIDRARAIYLYASQFCNPRTQITFWKLWQEFEVSHGNVETFREMQRTQRSVESAFLQQEIISQDLVDATAAAEEAHPTIAGFKRASTEGGKNAIASLEEKARKVARADMETKEMSDFKKEVEKDPSVLEKVGRDPMVVVKNLEGVTSEKVFSEEKWFVCCRTFCVRF</sequence>
<dbReference type="GO" id="GO:0000974">
    <property type="term" value="C:Prp19 complex"/>
    <property type="evidence" value="ECO:0007669"/>
    <property type="project" value="TreeGrafter"/>
</dbReference>
<dbReference type="InterPro" id="IPR055430">
    <property type="entry name" value="HAT_Syf1_CNRKL1_C"/>
</dbReference>
<dbReference type="InterPro" id="IPR056350">
    <property type="entry name" value="HAT_Syf1_central"/>
</dbReference>
<dbReference type="OrthoDB" id="10067343at2759"/>
<dbReference type="InterPro" id="IPR003107">
    <property type="entry name" value="HAT"/>
</dbReference>
<dbReference type="PANTHER" id="PTHR11246:SF5">
    <property type="entry name" value="PRE-MRNA-SPLICING FACTOR SYF1"/>
    <property type="match status" value="1"/>
</dbReference>
<dbReference type="FunFam" id="1.25.40.10:FF:000137">
    <property type="entry name" value="Pre-mRNA-splicing factor syf1"/>
    <property type="match status" value="1"/>
</dbReference>
<comment type="similarity">
    <text evidence="2">Belongs to the crooked-neck family.</text>
</comment>
<protein>
    <recommendedName>
        <fullName evidence="14">Suppressor of forked domain-containing protein</fullName>
    </recommendedName>
</protein>
<feature type="domain" description="Pre-mRNA-splicing factor SYF1 central HAT repeats" evidence="9">
    <location>
        <begin position="179"/>
        <end position="404"/>
    </location>
</feature>
<proteinExistence type="inferred from homology"/>
<keyword evidence="4" id="KW-0747">Spliceosome</keyword>
<evidence type="ECO:0000313" key="12">
    <source>
        <dbReference type="EMBL" id="CBK22409.2"/>
    </source>
</evidence>
<dbReference type="GO" id="GO:0071007">
    <property type="term" value="C:U2-type catalytic step 2 spliceosome"/>
    <property type="evidence" value="ECO:0007669"/>
    <property type="project" value="TreeGrafter"/>
</dbReference>
<feature type="domain" description="Pre-mRNA-splicing factor Syf1-like N-terminal HAT-repeats" evidence="11">
    <location>
        <begin position="21"/>
        <end position="177"/>
    </location>
</feature>
<dbReference type="InterPro" id="IPR045075">
    <property type="entry name" value="Syf1-like"/>
</dbReference>
<evidence type="ECO:0000259" key="9">
    <source>
        <dbReference type="Pfam" id="PF23220"/>
    </source>
</evidence>
<dbReference type="InterPro" id="IPR055433">
    <property type="entry name" value="HAT_Syf1-like_N"/>
</dbReference>
<feature type="domain" description="Pre-mRNA-splicing factor Syf1/CRNKL1-like C-terminal HAT-repeats" evidence="10">
    <location>
        <begin position="406"/>
        <end position="807"/>
    </location>
</feature>
<reference evidence="12" key="1">
    <citation type="submission" date="2010-02" db="EMBL/GenBank/DDBJ databases">
        <title>Sequencing and annotation of the Blastocystis hominis genome.</title>
        <authorList>
            <person name="Wincker P."/>
        </authorList>
    </citation>
    <scope>NUCLEOTIDE SEQUENCE</scope>
    <source>
        <strain evidence="12">Singapore isolate B</strain>
    </source>
</reference>
<dbReference type="Proteomes" id="UP000008312">
    <property type="component" value="Unassembled WGS sequence"/>
</dbReference>
<evidence type="ECO:0000256" key="5">
    <source>
        <dbReference type="ARBA" id="ARBA00022737"/>
    </source>
</evidence>
<feature type="region of interest" description="Disordered" evidence="8">
    <location>
        <begin position="302"/>
        <end position="326"/>
    </location>
</feature>
<dbReference type="GO" id="GO:0071014">
    <property type="term" value="C:post-mRNA release spliceosomal complex"/>
    <property type="evidence" value="ECO:0007669"/>
    <property type="project" value="TreeGrafter"/>
</dbReference>
<dbReference type="Pfam" id="PF23220">
    <property type="entry name" value="HAT_Syf1_M"/>
    <property type="match status" value="1"/>
</dbReference>
<evidence type="ECO:0000256" key="1">
    <source>
        <dbReference type="ARBA" id="ARBA00004123"/>
    </source>
</evidence>
<dbReference type="Pfam" id="PF23233">
    <property type="entry name" value="HAT_Syf1_CNRKL1_N"/>
    <property type="match status" value="1"/>
</dbReference>
<dbReference type="GeneID" id="24919693"/>
<name>D8M3D6_BLAHO</name>
<dbReference type="FunCoup" id="D8M3D6">
    <property type="interactions" value="373"/>
</dbReference>
<evidence type="ECO:0000256" key="6">
    <source>
        <dbReference type="ARBA" id="ARBA00023187"/>
    </source>
</evidence>
<dbReference type="SUPFAM" id="SSF48452">
    <property type="entry name" value="TPR-like"/>
    <property type="match status" value="5"/>
</dbReference>
<evidence type="ECO:0000256" key="3">
    <source>
        <dbReference type="ARBA" id="ARBA00022664"/>
    </source>
</evidence>
<evidence type="ECO:0000256" key="2">
    <source>
        <dbReference type="ARBA" id="ARBA00008644"/>
    </source>
</evidence>
<keyword evidence="7" id="KW-0539">Nucleus</keyword>
<evidence type="ECO:0000256" key="8">
    <source>
        <dbReference type="SAM" id="MobiDB-lite"/>
    </source>
</evidence>
<evidence type="ECO:0008006" key="14">
    <source>
        <dbReference type="Google" id="ProtNLM"/>
    </source>
</evidence>
<dbReference type="AlphaFoldDB" id="D8M3D6"/>
<keyword evidence="6" id="KW-0508">mRNA splicing</keyword>